<evidence type="ECO:0000256" key="2">
    <source>
        <dbReference type="ARBA" id="ARBA00022475"/>
    </source>
</evidence>
<name>A0ABU3ZF79_9GAMM</name>
<dbReference type="EMBL" id="JAWJZI010000002">
    <property type="protein sequence ID" value="MDV5168683.1"/>
    <property type="molecule type" value="Genomic_DNA"/>
</dbReference>
<keyword evidence="2" id="KW-1003">Cell membrane</keyword>
<feature type="transmembrane region" description="Helical" evidence="6">
    <location>
        <begin position="272"/>
        <end position="290"/>
    </location>
</feature>
<keyword evidence="5 6" id="KW-0472">Membrane</keyword>
<organism evidence="8 9">
    <name type="scientific">Photobacterium rosenbergii</name>
    <dbReference type="NCBI Taxonomy" id="294936"/>
    <lineage>
        <taxon>Bacteria</taxon>
        <taxon>Pseudomonadati</taxon>
        <taxon>Pseudomonadota</taxon>
        <taxon>Gammaproteobacteria</taxon>
        <taxon>Vibrionales</taxon>
        <taxon>Vibrionaceae</taxon>
        <taxon>Photobacterium</taxon>
    </lineage>
</organism>
<keyword evidence="4 6" id="KW-1133">Transmembrane helix</keyword>
<feature type="domain" description="Type II secretion system protein GspF" evidence="7">
    <location>
        <begin position="126"/>
        <end position="251"/>
    </location>
</feature>
<dbReference type="Proteomes" id="UP001186452">
    <property type="component" value="Unassembled WGS sequence"/>
</dbReference>
<keyword evidence="9" id="KW-1185">Reference proteome</keyword>
<dbReference type="RefSeq" id="WP_317521399.1">
    <property type="nucleotide sequence ID" value="NZ_JAWJZI010000002.1"/>
</dbReference>
<evidence type="ECO:0000256" key="4">
    <source>
        <dbReference type="ARBA" id="ARBA00022989"/>
    </source>
</evidence>
<accession>A0ABU3ZF79</accession>
<evidence type="ECO:0000313" key="8">
    <source>
        <dbReference type="EMBL" id="MDV5168683.1"/>
    </source>
</evidence>
<evidence type="ECO:0000256" key="6">
    <source>
        <dbReference type="SAM" id="Phobius"/>
    </source>
</evidence>
<evidence type="ECO:0000256" key="5">
    <source>
        <dbReference type="ARBA" id="ARBA00023136"/>
    </source>
</evidence>
<sequence>MKFWLLLASGLLLIGGGLLLLAARMANGESVLEKRGDSQPPTFPLAARSKGERWQELARKLGLSDEWLFWVGGLSVLGAGCAAAWYWSGWLAAGGFFVLFVLSLLVCGYIRKQAFKRRILHQLPSFIAQVNRRVKVGMSLHQAVVNSVDGSAYPLQDIVIRVGQREALGAELDAAFMREAQITGVKEFMLLGAVLKVNRQYGGSVSLSLENLIELLHQNERSQRELKSLTGENRITAWVMGLTPSVMGGYMFVDDPQGLLSMWQDPSGQHVLLIALGAQVAGALMLWRMFRSL</sequence>
<protein>
    <submittedName>
        <fullName evidence="8">Type II secretion system F family protein</fullName>
    </submittedName>
</protein>
<dbReference type="PANTHER" id="PTHR35007:SF1">
    <property type="entry name" value="PILUS ASSEMBLY PROTEIN"/>
    <property type="match status" value="1"/>
</dbReference>
<dbReference type="InterPro" id="IPR018076">
    <property type="entry name" value="T2SS_GspF_dom"/>
</dbReference>
<feature type="transmembrane region" description="Helical" evidence="6">
    <location>
        <begin position="93"/>
        <end position="110"/>
    </location>
</feature>
<evidence type="ECO:0000313" key="9">
    <source>
        <dbReference type="Proteomes" id="UP001186452"/>
    </source>
</evidence>
<reference evidence="8 9" key="1">
    <citation type="submission" date="2023-10" db="EMBL/GenBank/DDBJ databases">
        <title>Marine bacteria isolated from horseshoe crab.</title>
        <authorList>
            <person name="Cheng T.H."/>
        </authorList>
    </citation>
    <scope>NUCLEOTIDE SEQUENCE [LARGE SCALE GENOMIC DNA]</scope>
    <source>
        <strain evidence="8 9">HSC6</strain>
    </source>
</reference>
<feature type="transmembrane region" description="Helical" evidence="6">
    <location>
        <begin position="235"/>
        <end position="252"/>
    </location>
</feature>
<dbReference type="PANTHER" id="PTHR35007">
    <property type="entry name" value="INTEGRAL MEMBRANE PROTEIN-RELATED"/>
    <property type="match status" value="1"/>
</dbReference>
<evidence type="ECO:0000256" key="3">
    <source>
        <dbReference type="ARBA" id="ARBA00022692"/>
    </source>
</evidence>
<comment type="caution">
    <text evidence="8">The sequence shown here is derived from an EMBL/GenBank/DDBJ whole genome shotgun (WGS) entry which is preliminary data.</text>
</comment>
<gene>
    <name evidence="8" type="ORF">R2X38_06695</name>
</gene>
<evidence type="ECO:0000259" key="7">
    <source>
        <dbReference type="Pfam" id="PF00482"/>
    </source>
</evidence>
<feature type="transmembrane region" description="Helical" evidence="6">
    <location>
        <begin position="67"/>
        <end position="87"/>
    </location>
</feature>
<dbReference type="Pfam" id="PF00482">
    <property type="entry name" value="T2SSF"/>
    <property type="match status" value="1"/>
</dbReference>
<evidence type="ECO:0000256" key="1">
    <source>
        <dbReference type="ARBA" id="ARBA00004651"/>
    </source>
</evidence>
<feature type="transmembrane region" description="Helical" evidence="6">
    <location>
        <begin position="6"/>
        <end position="26"/>
    </location>
</feature>
<comment type="subcellular location">
    <subcellularLocation>
        <location evidence="1">Cell membrane</location>
        <topology evidence="1">Multi-pass membrane protein</topology>
    </subcellularLocation>
</comment>
<keyword evidence="3 6" id="KW-0812">Transmembrane</keyword>
<proteinExistence type="predicted"/>